<proteinExistence type="predicted"/>
<dbReference type="Proteomes" id="UP000053091">
    <property type="component" value="Unassembled WGS sequence"/>
</dbReference>
<protein>
    <submittedName>
        <fullName evidence="1">Uncharacterized protein</fullName>
    </submittedName>
</protein>
<organism evidence="1">
    <name type="scientific">Lentimicrobium saccharophilum</name>
    <dbReference type="NCBI Taxonomy" id="1678841"/>
    <lineage>
        <taxon>Bacteria</taxon>
        <taxon>Pseudomonadati</taxon>
        <taxon>Bacteroidota</taxon>
        <taxon>Bacteroidia</taxon>
        <taxon>Bacteroidales</taxon>
        <taxon>Lentimicrobiaceae</taxon>
        <taxon>Lentimicrobium</taxon>
    </lineage>
</organism>
<sequence>MVRPIPEREVQHLTDQSYLPLPGSPGKFNVLLYKSFQLNDFILANSADF</sequence>
<evidence type="ECO:0000313" key="2">
    <source>
        <dbReference type="Proteomes" id="UP000053091"/>
    </source>
</evidence>
<dbReference type="STRING" id="1678841.TBC1_112079"/>
<reference evidence="1" key="1">
    <citation type="journal article" date="2015" name="Genome Announc.">
        <title>Draft Genome Sequence of Bacteroidales Strain TBC1, a Novel Isolate from a Methanogenic Wastewater Treatment System.</title>
        <authorList>
            <person name="Tourlousse D.M."/>
            <person name="Matsuura N."/>
            <person name="Sun L."/>
            <person name="Toyonaga M."/>
            <person name="Kuroda K."/>
            <person name="Ohashi A."/>
            <person name="Cruz R."/>
            <person name="Yamaguchi T."/>
            <person name="Sekiguchi Y."/>
        </authorList>
    </citation>
    <scope>NUCLEOTIDE SEQUENCE [LARGE SCALE GENOMIC DNA]</scope>
    <source>
        <strain evidence="1">TBC1</strain>
    </source>
</reference>
<keyword evidence="2" id="KW-1185">Reference proteome</keyword>
<name>A0A0S7C1K9_9BACT</name>
<gene>
    <name evidence="1" type="ORF">TBC1_112079</name>
</gene>
<dbReference type="AlphaFoldDB" id="A0A0S7C1K9"/>
<accession>A0A0S7C1K9</accession>
<evidence type="ECO:0000313" key="1">
    <source>
        <dbReference type="EMBL" id="GAP43921.1"/>
    </source>
</evidence>
<dbReference type="EMBL" id="DF968182">
    <property type="protein sequence ID" value="GAP43921.1"/>
    <property type="molecule type" value="Genomic_DNA"/>
</dbReference>